<name>A0ABT9JRC4_9PROT</name>
<evidence type="ECO:0000313" key="7">
    <source>
        <dbReference type="EMBL" id="MDP8567102.1"/>
    </source>
</evidence>
<evidence type="ECO:0000256" key="2">
    <source>
        <dbReference type="ARBA" id="ARBA00022692"/>
    </source>
</evidence>
<feature type="transmembrane region" description="Helical" evidence="5">
    <location>
        <begin position="55"/>
        <end position="77"/>
    </location>
</feature>
<evidence type="ECO:0000256" key="4">
    <source>
        <dbReference type="ARBA" id="ARBA00023136"/>
    </source>
</evidence>
<keyword evidence="2 5" id="KW-0812">Transmembrane</keyword>
<reference evidence="8" key="1">
    <citation type="journal article" date="2019" name="Int. J. Syst. Evol. Microbiol.">
        <title>The Global Catalogue of Microorganisms (GCM) 10K type strain sequencing project: providing services to taxonomists for standard genome sequencing and annotation.</title>
        <authorList>
            <consortium name="The Broad Institute Genomics Platform"/>
            <consortium name="The Broad Institute Genome Sequencing Center for Infectious Disease"/>
            <person name="Wu L."/>
            <person name="Ma J."/>
        </authorList>
    </citation>
    <scope>NUCLEOTIDE SEQUENCE [LARGE SCALE GENOMIC DNA]</scope>
    <source>
        <strain evidence="8">VKM B-3159</strain>
    </source>
</reference>
<organism evidence="7 8">
    <name type="scientific">Methylophilus aquaticus</name>
    <dbReference type="NCBI Taxonomy" id="1971610"/>
    <lineage>
        <taxon>Bacteria</taxon>
        <taxon>Pseudomonadati</taxon>
        <taxon>Pseudomonadota</taxon>
        <taxon>Betaproteobacteria</taxon>
        <taxon>Nitrosomonadales</taxon>
        <taxon>Methylophilaceae</taxon>
        <taxon>Methylophilus</taxon>
    </lineage>
</organism>
<evidence type="ECO:0000256" key="3">
    <source>
        <dbReference type="ARBA" id="ARBA00022989"/>
    </source>
</evidence>
<evidence type="ECO:0000259" key="6">
    <source>
        <dbReference type="Pfam" id="PF02656"/>
    </source>
</evidence>
<keyword evidence="3 5" id="KW-1133">Transmembrane helix</keyword>
<evidence type="ECO:0000313" key="8">
    <source>
        <dbReference type="Proteomes" id="UP001225906"/>
    </source>
</evidence>
<evidence type="ECO:0000256" key="1">
    <source>
        <dbReference type="ARBA" id="ARBA00004127"/>
    </source>
</evidence>
<feature type="transmembrane region" description="Helical" evidence="5">
    <location>
        <begin position="97"/>
        <end position="119"/>
    </location>
</feature>
<accession>A0ABT9JRC4</accession>
<comment type="caution">
    <text evidence="7">The sequence shown here is derived from an EMBL/GenBank/DDBJ whole genome shotgun (WGS) entry which is preliminary data.</text>
</comment>
<keyword evidence="8" id="KW-1185">Reference proteome</keyword>
<feature type="transmembrane region" description="Helical" evidence="5">
    <location>
        <begin position="23"/>
        <end position="43"/>
    </location>
</feature>
<evidence type="ECO:0000256" key="5">
    <source>
        <dbReference type="SAM" id="Phobius"/>
    </source>
</evidence>
<dbReference type="InterPro" id="IPR003807">
    <property type="entry name" value="DUF202"/>
</dbReference>
<dbReference type="Pfam" id="PF02656">
    <property type="entry name" value="DUF202"/>
    <property type="match status" value="1"/>
</dbReference>
<dbReference type="RefSeq" id="WP_306388833.1">
    <property type="nucleotide sequence ID" value="NZ_JAVCAP010000009.1"/>
</dbReference>
<dbReference type="Proteomes" id="UP001225906">
    <property type="component" value="Unassembled WGS sequence"/>
</dbReference>
<comment type="subcellular location">
    <subcellularLocation>
        <location evidence="1">Endomembrane system</location>
        <topology evidence="1">Multi-pass membrane protein</topology>
    </subcellularLocation>
</comment>
<feature type="domain" description="DUF202" evidence="6">
    <location>
        <begin position="6"/>
        <end position="82"/>
    </location>
</feature>
<keyword evidence="4 5" id="KW-0472">Membrane</keyword>
<proteinExistence type="predicted"/>
<gene>
    <name evidence="7" type="ORF">Q9291_04495</name>
</gene>
<dbReference type="EMBL" id="JAVCAP010000009">
    <property type="protein sequence ID" value="MDP8567102.1"/>
    <property type="molecule type" value="Genomic_DNA"/>
</dbReference>
<sequence>MPNDPRIFFAAERTLLAWMRSGIALIGIGFVIARFGLFVHLLASEGASFVHDRPIYSAGLGIAFIIAGAFAILLASIQQQRYIRTLGSDALPPGYSAHYAIILAWILSLLGLALAFILIQAETL</sequence>
<protein>
    <submittedName>
        <fullName evidence="7">DUF202 domain-containing protein</fullName>
    </submittedName>
</protein>